<proteinExistence type="predicted"/>
<evidence type="ECO:0000313" key="1">
    <source>
        <dbReference type="EMBL" id="BBI54191.1"/>
    </source>
</evidence>
<name>A0ABN5X4S5_9GAMM</name>
<keyword evidence="2" id="KW-1185">Reference proteome</keyword>
<reference evidence="2" key="1">
    <citation type="journal article" date="2019" name="Microbiol. Resour. Announc.">
        <title>Complete Genome Sequence of Halomonas olivaria, a Moderately Halophilic Bacterium Isolated from Olive Processing Effluents, Obtained by Nanopore Sequencing.</title>
        <authorList>
            <person name="Nagata S."/>
            <person name="Ii K.M."/>
            <person name="Tsukimi T."/>
            <person name="Miura M.C."/>
            <person name="Galipon J."/>
            <person name="Arakawa K."/>
        </authorList>
    </citation>
    <scope>NUCLEOTIDE SEQUENCE [LARGE SCALE GENOMIC DNA]</scope>
    <source>
        <strain evidence="2">TYRC17</strain>
    </source>
</reference>
<evidence type="ECO:0000313" key="2">
    <source>
        <dbReference type="Proteomes" id="UP000289555"/>
    </source>
</evidence>
<protein>
    <submittedName>
        <fullName evidence="1">Uncharacterized protein</fullName>
    </submittedName>
</protein>
<dbReference type="Proteomes" id="UP000289555">
    <property type="component" value="Chromosome"/>
</dbReference>
<gene>
    <name evidence="1" type="ORF">HORIV_66120</name>
</gene>
<sequence length="49" mass="5781">MVFNRRLGGQVLQWNALRHTDIQKEGMEVYAVEGRRGVDDSAFVRRRDF</sequence>
<organism evidence="1 2">
    <name type="scientific">Vreelandella olivaria</name>
    <dbReference type="NCBI Taxonomy" id="390919"/>
    <lineage>
        <taxon>Bacteria</taxon>
        <taxon>Pseudomonadati</taxon>
        <taxon>Pseudomonadota</taxon>
        <taxon>Gammaproteobacteria</taxon>
        <taxon>Oceanospirillales</taxon>
        <taxon>Halomonadaceae</taxon>
        <taxon>Vreelandella</taxon>
    </lineage>
</organism>
<dbReference type="EMBL" id="AP019416">
    <property type="protein sequence ID" value="BBI54191.1"/>
    <property type="molecule type" value="Genomic_DNA"/>
</dbReference>
<accession>A0ABN5X4S5</accession>